<dbReference type="GO" id="GO:0016020">
    <property type="term" value="C:membrane"/>
    <property type="evidence" value="ECO:0007669"/>
    <property type="project" value="UniProtKB-SubCell"/>
</dbReference>
<comment type="subcellular location">
    <subcellularLocation>
        <location evidence="1">Membrane</location>
        <topology evidence="1">Multi-pass membrane protein</topology>
    </subcellularLocation>
</comment>
<keyword evidence="5 6" id="KW-0472">Membrane</keyword>
<dbReference type="Pfam" id="PF01594">
    <property type="entry name" value="AI-2E_transport"/>
    <property type="match status" value="1"/>
</dbReference>
<dbReference type="PANTHER" id="PTHR21716">
    <property type="entry name" value="TRANSMEMBRANE PROTEIN"/>
    <property type="match status" value="1"/>
</dbReference>
<comment type="similarity">
    <text evidence="2">Belongs to the autoinducer-2 exporter (AI-2E) (TC 2.A.86) family.</text>
</comment>
<feature type="transmembrane region" description="Helical" evidence="6">
    <location>
        <begin position="179"/>
        <end position="197"/>
    </location>
</feature>
<proteinExistence type="inferred from homology"/>
<feature type="transmembrane region" description="Helical" evidence="6">
    <location>
        <begin position="279"/>
        <end position="307"/>
    </location>
</feature>
<accession>A0A3Q8X9G0</accession>
<dbReference type="InterPro" id="IPR002549">
    <property type="entry name" value="AI-2E-like"/>
</dbReference>
<dbReference type="PANTHER" id="PTHR21716:SF69">
    <property type="entry name" value="TRANSPORT PROTEIN YUBA-RELATED"/>
    <property type="match status" value="1"/>
</dbReference>
<evidence type="ECO:0000256" key="4">
    <source>
        <dbReference type="ARBA" id="ARBA00022989"/>
    </source>
</evidence>
<keyword evidence="3 6" id="KW-0812">Transmembrane</keyword>
<evidence type="ECO:0000313" key="7">
    <source>
        <dbReference type="EMBL" id="AZN43568.1"/>
    </source>
</evidence>
<dbReference type="RefSeq" id="WP_126020189.1">
    <property type="nucleotide sequence ID" value="NZ_CP034437.1"/>
</dbReference>
<evidence type="ECO:0000313" key="8">
    <source>
        <dbReference type="Proteomes" id="UP000272528"/>
    </source>
</evidence>
<protein>
    <submittedName>
        <fullName evidence="7">AI-2E family transporter</fullName>
    </submittedName>
</protein>
<dbReference type="KEGG" id="palb:EJC50_06735"/>
<sequence length="376" mass="42323">MSGSRLWTERLKLMILNQKLLSFLFILLLIGLNIMVISKVSFIFHPFKIVLETVFFPILLTGVAFYLLNPIVEVLEKYRIKRVYSIIVLYLIVAGIITLIMVSVIPLLKEQIVSLIASFPYFSSQAQLKFEDLIGSKYFNQLQESLGFDSTSLTSAFSNYASGFMNTAWTSIGGLVSKITETVLTIIVVPFILFYLLKDRKKLTPYILSYLPTRWREGSFTVMLEMNHQISSYIRGQIIDSFCVGLLLYMGYLIIGLDYSLVLAVIASFTSVVPYLGPAIAIIPALIVAMVTSPVMLLKMVVVWTVVQLVEGKVFTPQIMGKAMHIHPITIIFVILTAGRMFGILGIIIAVPGYAVLKVIVTHLFRWFKKKSGLYE</sequence>
<evidence type="ECO:0000256" key="3">
    <source>
        <dbReference type="ARBA" id="ARBA00022692"/>
    </source>
</evidence>
<evidence type="ECO:0000256" key="6">
    <source>
        <dbReference type="SAM" id="Phobius"/>
    </source>
</evidence>
<organism evidence="7 8">
    <name type="scientific">Paenibacillus albus</name>
    <dbReference type="NCBI Taxonomy" id="2495582"/>
    <lineage>
        <taxon>Bacteria</taxon>
        <taxon>Bacillati</taxon>
        <taxon>Bacillota</taxon>
        <taxon>Bacilli</taxon>
        <taxon>Bacillales</taxon>
        <taxon>Paenibacillaceae</taxon>
        <taxon>Paenibacillus</taxon>
    </lineage>
</organism>
<evidence type="ECO:0000256" key="1">
    <source>
        <dbReference type="ARBA" id="ARBA00004141"/>
    </source>
</evidence>
<evidence type="ECO:0000256" key="2">
    <source>
        <dbReference type="ARBA" id="ARBA00009773"/>
    </source>
</evidence>
<gene>
    <name evidence="7" type="ORF">EJC50_06735</name>
</gene>
<dbReference type="OrthoDB" id="9793390at2"/>
<keyword evidence="8" id="KW-1185">Reference proteome</keyword>
<feature type="transmembrane region" description="Helical" evidence="6">
    <location>
        <begin position="20"/>
        <end position="42"/>
    </location>
</feature>
<dbReference type="EMBL" id="CP034437">
    <property type="protein sequence ID" value="AZN43568.1"/>
    <property type="molecule type" value="Genomic_DNA"/>
</dbReference>
<dbReference type="GO" id="GO:0055085">
    <property type="term" value="P:transmembrane transport"/>
    <property type="evidence" value="ECO:0007669"/>
    <property type="project" value="TreeGrafter"/>
</dbReference>
<reference evidence="8" key="1">
    <citation type="submission" date="2018-12" db="EMBL/GenBank/DDBJ databases">
        <title>Genome sequence of Peanibacillus sp.</title>
        <authorList>
            <person name="Subramani G."/>
            <person name="Srinivasan S."/>
            <person name="Kim M.K."/>
        </authorList>
    </citation>
    <scope>NUCLEOTIDE SEQUENCE [LARGE SCALE GENOMIC DNA]</scope>
    <source>
        <strain evidence="8">18JY67-1</strain>
    </source>
</reference>
<feature type="transmembrane region" description="Helical" evidence="6">
    <location>
        <begin position="54"/>
        <end position="75"/>
    </location>
</feature>
<name>A0A3Q8X9G0_9BACL</name>
<keyword evidence="4 6" id="KW-1133">Transmembrane helix</keyword>
<evidence type="ECO:0000256" key="5">
    <source>
        <dbReference type="ARBA" id="ARBA00023136"/>
    </source>
</evidence>
<feature type="transmembrane region" description="Helical" evidence="6">
    <location>
        <begin position="87"/>
        <end position="108"/>
    </location>
</feature>
<dbReference type="AlphaFoldDB" id="A0A3Q8X9G0"/>
<dbReference type="Proteomes" id="UP000272528">
    <property type="component" value="Chromosome"/>
</dbReference>
<feature type="transmembrane region" description="Helical" evidence="6">
    <location>
        <begin position="242"/>
        <end position="267"/>
    </location>
</feature>